<protein>
    <submittedName>
        <fullName evidence="1">Uncharacterized protein</fullName>
    </submittedName>
</protein>
<comment type="caution">
    <text evidence="1">The sequence shown here is derived from an EMBL/GenBank/DDBJ whole genome shotgun (WGS) entry which is preliminary data.</text>
</comment>
<proteinExistence type="predicted"/>
<evidence type="ECO:0000313" key="2">
    <source>
        <dbReference type="Proteomes" id="UP000282378"/>
    </source>
</evidence>
<gene>
    <name evidence="1" type="ORF">APX70_00980</name>
</gene>
<dbReference type="RefSeq" id="WP_010203159.1">
    <property type="nucleotide sequence ID" value="NZ_JYHH01000061.1"/>
</dbReference>
<dbReference type="EMBL" id="RBNL01002412">
    <property type="protein sequence ID" value="RML73067.1"/>
    <property type="molecule type" value="Genomic_DNA"/>
</dbReference>
<organism evidence="1 2">
    <name type="scientific">Pseudomonas syringae pv. maculicola</name>
    <dbReference type="NCBI Taxonomy" id="59511"/>
    <lineage>
        <taxon>Bacteria</taxon>
        <taxon>Pseudomonadati</taxon>
        <taxon>Pseudomonadota</taxon>
        <taxon>Gammaproteobacteria</taxon>
        <taxon>Pseudomonadales</taxon>
        <taxon>Pseudomonadaceae</taxon>
        <taxon>Pseudomonas</taxon>
    </lineage>
</organism>
<accession>A0A0N0WB57</accession>
<dbReference type="GeneID" id="1187137"/>
<dbReference type="AlphaFoldDB" id="A0A0N0WB57"/>
<sequence>MTFKELKGYVSSADADLVRLESVDQSLHQTLLRLGFVASGEPGIHVLDVMDEQHKARVFDALRLEGIAFSGGREWCPAQVFEYLRDKGLLSGPFLTVVWTAPGQYRVVHS</sequence>
<name>A0A0N0WB57_PSEYM</name>
<reference evidence="1 2" key="1">
    <citation type="submission" date="2018-08" db="EMBL/GenBank/DDBJ databases">
        <title>Recombination of ecologically and evolutionarily significant loci maintains genetic cohesion in the Pseudomonas syringae species complex.</title>
        <authorList>
            <person name="Dillon M."/>
            <person name="Thakur S."/>
            <person name="Almeida R.N.D."/>
            <person name="Weir B.S."/>
            <person name="Guttman D.S."/>
        </authorList>
    </citation>
    <scope>NUCLEOTIDE SEQUENCE [LARGE SCALE GENOMIC DNA]</scope>
    <source>
        <strain evidence="1 2">88_10</strain>
    </source>
</reference>
<dbReference type="Proteomes" id="UP000282378">
    <property type="component" value="Unassembled WGS sequence"/>
</dbReference>
<evidence type="ECO:0000313" key="1">
    <source>
        <dbReference type="EMBL" id="RML73067.1"/>
    </source>
</evidence>